<dbReference type="Proteomes" id="UP000270296">
    <property type="component" value="Unassembled WGS sequence"/>
</dbReference>
<evidence type="ECO:0000313" key="10">
    <source>
        <dbReference type="WBParaSite" id="SBAD_0000505101-mRNA-1"/>
    </source>
</evidence>
<protein>
    <recommendedName>
        <fullName evidence="4 7">Trehalase</fullName>
        <ecNumber evidence="3 7">3.2.1.28</ecNumber>
    </recommendedName>
    <alternativeName>
        <fullName evidence="7">Alpha-trehalose glucohydrolase</fullName>
    </alternativeName>
</protein>
<proteinExistence type="inferred from homology"/>
<dbReference type="PROSITE" id="PS00928">
    <property type="entry name" value="TREHALASE_2"/>
    <property type="match status" value="1"/>
</dbReference>
<evidence type="ECO:0000256" key="1">
    <source>
        <dbReference type="ARBA" id="ARBA00001576"/>
    </source>
</evidence>
<dbReference type="OrthoDB" id="3542292at2759"/>
<organism evidence="10">
    <name type="scientific">Soboliphyme baturini</name>
    <dbReference type="NCBI Taxonomy" id="241478"/>
    <lineage>
        <taxon>Eukaryota</taxon>
        <taxon>Metazoa</taxon>
        <taxon>Ecdysozoa</taxon>
        <taxon>Nematoda</taxon>
        <taxon>Enoplea</taxon>
        <taxon>Dorylaimia</taxon>
        <taxon>Dioctophymatida</taxon>
        <taxon>Dioctophymatoidea</taxon>
        <taxon>Soboliphymatidae</taxon>
        <taxon>Soboliphyme</taxon>
    </lineage>
</organism>
<keyword evidence="9" id="KW-1185">Reference proteome</keyword>
<evidence type="ECO:0000256" key="3">
    <source>
        <dbReference type="ARBA" id="ARBA00012757"/>
    </source>
</evidence>
<accession>A0A183IMK7</accession>
<dbReference type="Gene3D" id="1.50.10.10">
    <property type="match status" value="1"/>
</dbReference>
<keyword evidence="6 7" id="KW-0326">Glycosidase</keyword>
<dbReference type="EMBL" id="UZAM01008590">
    <property type="protein sequence ID" value="VDP05555.1"/>
    <property type="molecule type" value="Genomic_DNA"/>
</dbReference>
<dbReference type="PRINTS" id="PR00744">
    <property type="entry name" value="GLHYDRLASE37"/>
</dbReference>
<keyword evidence="5 7" id="KW-0378">Hydrolase</keyword>
<dbReference type="InterPro" id="IPR018232">
    <property type="entry name" value="Glyco_hydro_37_CS"/>
</dbReference>
<evidence type="ECO:0000256" key="6">
    <source>
        <dbReference type="ARBA" id="ARBA00023295"/>
    </source>
</evidence>
<reference evidence="10" key="1">
    <citation type="submission" date="2016-06" db="UniProtKB">
        <authorList>
            <consortium name="WormBaseParasite"/>
        </authorList>
    </citation>
    <scope>IDENTIFICATION</scope>
</reference>
<dbReference type="GO" id="GO:0005993">
    <property type="term" value="P:trehalose catabolic process"/>
    <property type="evidence" value="ECO:0007669"/>
    <property type="project" value="TreeGrafter"/>
</dbReference>
<dbReference type="InterPro" id="IPR008928">
    <property type="entry name" value="6-hairpin_glycosidase_sf"/>
</dbReference>
<dbReference type="SUPFAM" id="SSF48208">
    <property type="entry name" value="Six-hairpin glycosidases"/>
    <property type="match status" value="1"/>
</dbReference>
<dbReference type="PROSITE" id="PS00927">
    <property type="entry name" value="TREHALASE_1"/>
    <property type="match status" value="1"/>
</dbReference>
<dbReference type="PANTHER" id="PTHR23403:SF1">
    <property type="entry name" value="TREHALASE"/>
    <property type="match status" value="1"/>
</dbReference>
<dbReference type="Pfam" id="PF01204">
    <property type="entry name" value="Trehalase"/>
    <property type="match status" value="1"/>
</dbReference>
<sequence length="543" mass="63195">MQLFSDIFCHGPLLAAVQNAKLFPDSKYFVDMALRYDPVNLLGVTMQAFRQLSDPTNVQQLKTFVDEYFLPPGSELAHCYPSDWKPYPASLETIKDPNYRLWAFDVNSKWTKLCRRVKDMVRKNPQLYSLISVPHSFIIPGGRFKEYYYWDSYWIIKGLLASEMIGSAKNMIRNLADMIRRFGFVPNGGRIYYLNRSQPPVLTMALYDYFLQTGDLNLVKEILPLLDQEMAFWKRNRTVQYRTDDNEVLDLFQYRVHVTYPRPESYREDEITASILHSKKAKEQLWSNIASACESGWDFSSRWIDMNFGPVDMHNMRTTEVVPADLNAIICGNNHKLGFLHKVVGEEAAARQYEREFEAFKSKFYKAFWDPLDGTWYDLNLERRRRIGLFYASNIVPLFTECTHDQTNLTEVIVEYLRRTRATDVPHGFPTSFIPSMQQWDDPNGWAPLNHMAVIGLSHSKSREAQQVAFEIAKKWLETNYMVWISRRGDMFEKYNVETLGYGVGIGGEYVVQTGFGWTNGVVLDLLLKYSDVLMAPDRPTYN</sequence>
<evidence type="ECO:0000313" key="8">
    <source>
        <dbReference type="EMBL" id="VDP05555.1"/>
    </source>
</evidence>
<evidence type="ECO:0000256" key="2">
    <source>
        <dbReference type="ARBA" id="ARBA00005615"/>
    </source>
</evidence>
<dbReference type="AlphaFoldDB" id="A0A183IMK7"/>
<dbReference type="WBParaSite" id="SBAD_0000505101-mRNA-1">
    <property type="protein sequence ID" value="SBAD_0000505101-mRNA-1"/>
    <property type="gene ID" value="SBAD_0000505101"/>
</dbReference>
<evidence type="ECO:0000256" key="4">
    <source>
        <dbReference type="ARBA" id="ARBA00019905"/>
    </source>
</evidence>
<comment type="catalytic activity">
    <reaction evidence="1 7">
        <text>alpha,alpha-trehalose + H2O = alpha-D-glucose + beta-D-glucose</text>
        <dbReference type="Rhea" id="RHEA:32675"/>
        <dbReference type="ChEBI" id="CHEBI:15377"/>
        <dbReference type="ChEBI" id="CHEBI:15903"/>
        <dbReference type="ChEBI" id="CHEBI:16551"/>
        <dbReference type="ChEBI" id="CHEBI:17925"/>
        <dbReference type="EC" id="3.2.1.28"/>
    </reaction>
</comment>
<dbReference type="InterPro" id="IPR001661">
    <property type="entry name" value="Glyco_hydro_37"/>
</dbReference>
<dbReference type="EC" id="3.2.1.28" evidence="3 7"/>
<dbReference type="PANTHER" id="PTHR23403">
    <property type="entry name" value="TREHALASE"/>
    <property type="match status" value="1"/>
</dbReference>
<evidence type="ECO:0000313" key="9">
    <source>
        <dbReference type="Proteomes" id="UP000270296"/>
    </source>
</evidence>
<evidence type="ECO:0000256" key="7">
    <source>
        <dbReference type="RuleBase" id="RU361180"/>
    </source>
</evidence>
<gene>
    <name evidence="8" type="ORF">SBAD_LOCUS4853</name>
</gene>
<reference evidence="8 9" key="2">
    <citation type="submission" date="2018-11" db="EMBL/GenBank/DDBJ databases">
        <authorList>
            <consortium name="Pathogen Informatics"/>
        </authorList>
    </citation>
    <scope>NUCLEOTIDE SEQUENCE [LARGE SCALE GENOMIC DNA]</scope>
</reference>
<dbReference type="InterPro" id="IPR012341">
    <property type="entry name" value="6hp_glycosidase-like_sf"/>
</dbReference>
<evidence type="ECO:0000256" key="5">
    <source>
        <dbReference type="ARBA" id="ARBA00022801"/>
    </source>
</evidence>
<comment type="similarity">
    <text evidence="2 7">Belongs to the glycosyl hydrolase 37 family.</text>
</comment>
<name>A0A183IMK7_9BILA</name>
<dbReference type="GO" id="GO:0004555">
    <property type="term" value="F:alpha,alpha-trehalase activity"/>
    <property type="evidence" value="ECO:0007669"/>
    <property type="project" value="UniProtKB-EC"/>
</dbReference>